<accession>A0A0L8HZ50</accession>
<reference evidence="1" key="1">
    <citation type="submission" date="2015-07" db="EMBL/GenBank/DDBJ databases">
        <title>MeaNS - Measles Nucleotide Surveillance Program.</title>
        <authorList>
            <person name="Tran T."/>
            <person name="Druce J."/>
        </authorList>
    </citation>
    <scope>NUCLEOTIDE SEQUENCE</scope>
    <source>
        <strain evidence="1">UCB-OBI-ISO-001</strain>
        <tissue evidence="1">Gonad</tissue>
    </source>
</reference>
<dbReference type="AlphaFoldDB" id="A0A0L8HZ50"/>
<dbReference type="EMBL" id="KQ417037">
    <property type="protein sequence ID" value="KOF94075.1"/>
    <property type="molecule type" value="Genomic_DNA"/>
</dbReference>
<organism evidence="1">
    <name type="scientific">Octopus bimaculoides</name>
    <name type="common">California two-spotted octopus</name>
    <dbReference type="NCBI Taxonomy" id="37653"/>
    <lineage>
        <taxon>Eukaryota</taxon>
        <taxon>Metazoa</taxon>
        <taxon>Spiralia</taxon>
        <taxon>Lophotrochozoa</taxon>
        <taxon>Mollusca</taxon>
        <taxon>Cephalopoda</taxon>
        <taxon>Coleoidea</taxon>
        <taxon>Octopodiformes</taxon>
        <taxon>Octopoda</taxon>
        <taxon>Incirrata</taxon>
        <taxon>Octopodidae</taxon>
        <taxon>Octopus</taxon>
    </lineage>
</organism>
<proteinExistence type="predicted"/>
<protein>
    <submittedName>
        <fullName evidence="1">Uncharacterized protein</fullName>
    </submittedName>
</protein>
<sequence length="66" mass="7843">MHNLFVYDVQTLNVNFSTIKSILQKQKSCSKDLCGCKDELLFNNFITEELKNRSHPFTEIFLMKLW</sequence>
<gene>
    <name evidence="1" type="ORF">OCBIM_22002798mg</name>
</gene>
<name>A0A0L8HZ50_OCTBM</name>
<evidence type="ECO:0000313" key="1">
    <source>
        <dbReference type="EMBL" id="KOF94075.1"/>
    </source>
</evidence>